<dbReference type="PANTHER" id="PTHR46120:SF1">
    <property type="entry name" value="HCY-BINDING DOMAIN-CONTAINING PROTEIN"/>
    <property type="match status" value="1"/>
</dbReference>
<dbReference type="PROSITE" id="PS50970">
    <property type="entry name" value="HCY"/>
    <property type="match status" value="1"/>
</dbReference>
<evidence type="ECO:0000256" key="4">
    <source>
        <dbReference type="ARBA" id="ARBA00022723"/>
    </source>
</evidence>
<accession>A0AAD4ML85</accession>
<dbReference type="Proteomes" id="UP001201812">
    <property type="component" value="Unassembled WGS sequence"/>
</dbReference>
<comment type="pathway">
    <text evidence="1">Amino-acid biosynthesis; L-methionine biosynthesis via de novo pathway; L-methionine from L-homocysteine (BhmT route): step 1/1.</text>
</comment>
<dbReference type="PANTHER" id="PTHR46120">
    <property type="entry name" value="BETAINE--HOMOCYSTEINE S-METHYLTRANSFERASE 1"/>
    <property type="match status" value="1"/>
</dbReference>
<dbReference type="GO" id="GO:0009086">
    <property type="term" value="P:methionine biosynthetic process"/>
    <property type="evidence" value="ECO:0007669"/>
    <property type="project" value="InterPro"/>
</dbReference>
<keyword evidence="3 7" id="KW-0808">Transferase</keyword>
<keyword evidence="4 6" id="KW-0479">Metal-binding</keyword>
<organism evidence="9 10">
    <name type="scientific">Ditylenchus destructor</name>
    <dbReference type="NCBI Taxonomy" id="166010"/>
    <lineage>
        <taxon>Eukaryota</taxon>
        <taxon>Metazoa</taxon>
        <taxon>Ecdysozoa</taxon>
        <taxon>Nematoda</taxon>
        <taxon>Chromadorea</taxon>
        <taxon>Rhabditida</taxon>
        <taxon>Tylenchina</taxon>
        <taxon>Tylenchomorpha</taxon>
        <taxon>Sphaerularioidea</taxon>
        <taxon>Anguinidae</taxon>
        <taxon>Anguininae</taxon>
        <taxon>Ditylenchus</taxon>
    </lineage>
</organism>
<feature type="binding site" evidence="6 7">
    <location>
        <position position="299"/>
    </location>
    <ligand>
        <name>Zn(2+)</name>
        <dbReference type="ChEBI" id="CHEBI:29105"/>
    </ligand>
</feature>
<feature type="binding site" evidence="6 7">
    <location>
        <position position="300"/>
    </location>
    <ligand>
        <name>Zn(2+)</name>
        <dbReference type="ChEBI" id="CHEBI:29105"/>
    </ligand>
</feature>
<dbReference type="Pfam" id="PF02574">
    <property type="entry name" value="S-methyl_trans"/>
    <property type="match status" value="1"/>
</dbReference>
<reference evidence="9" key="1">
    <citation type="submission" date="2022-01" db="EMBL/GenBank/DDBJ databases">
        <title>Genome Sequence Resource for Two Populations of Ditylenchus destructor, the Migratory Endoparasitic Phytonematode.</title>
        <authorList>
            <person name="Zhang H."/>
            <person name="Lin R."/>
            <person name="Xie B."/>
        </authorList>
    </citation>
    <scope>NUCLEOTIDE SEQUENCE</scope>
    <source>
        <strain evidence="9">BazhouSP</strain>
    </source>
</reference>
<keyword evidence="5 6" id="KW-0862">Zinc</keyword>
<dbReference type="Gene3D" id="3.20.20.330">
    <property type="entry name" value="Homocysteine-binding-like domain"/>
    <property type="match status" value="1"/>
</dbReference>
<feature type="domain" description="Hcy-binding" evidence="8">
    <location>
        <begin position="10"/>
        <end position="314"/>
    </location>
</feature>
<dbReference type="InterPro" id="IPR003726">
    <property type="entry name" value="HCY_dom"/>
</dbReference>
<evidence type="ECO:0000259" key="8">
    <source>
        <dbReference type="PROSITE" id="PS50970"/>
    </source>
</evidence>
<evidence type="ECO:0000256" key="3">
    <source>
        <dbReference type="ARBA" id="ARBA00022679"/>
    </source>
</evidence>
<keyword evidence="10" id="KW-1185">Reference proteome</keyword>
<evidence type="ECO:0000256" key="5">
    <source>
        <dbReference type="ARBA" id="ARBA00022833"/>
    </source>
</evidence>
<dbReference type="GO" id="GO:0047150">
    <property type="term" value="F:betaine-homocysteine S-methyltransferase activity"/>
    <property type="evidence" value="ECO:0007669"/>
    <property type="project" value="TreeGrafter"/>
</dbReference>
<evidence type="ECO:0000256" key="1">
    <source>
        <dbReference type="ARBA" id="ARBA00005137"/>
    </source>
</evidence>
<dbReference type="InterPro" id="IPR051524">
    <property type="entry name" value="BHMT"/>
</dbReference>
<evidence type="ECO:0000256" key="2">
    <source>
        <dbReference type="ARBA" id="ARBA00022603"/>
    </source>
</evidence>
<comment type="cofactor">
    <cofactor evidence="6">
        <name>Zn(2+)</name>
        <dbReference type="ChEBI" id="CHEBI:29105"/>
    </cofactor>
    <text evidence="6">Binds 1 zinc ion per subunit.</text>
</comment>
<evidence type="ECO:0000313" key="9">
    <source>
        <dbReference type="EMBL" id="KAI1698441.1"/>
    </source>
</evidence>
<evidence type="ECO:0000256" key="7">
    <source>
        <dbReference type="PROSITE-ProRule" id="PRU00333"/>
    </source>
</evidence>
<dbReference type="GO" id="GO:0032259">
    <property type="term" value="P:methylation"/>
    <property type="evidence" value="ECO:0007669"/>
    <property type="project" value="UniProtKB-KW"/>
</dbReference>
<gene>
    <name evidence="9" type="ORF">DdX_17896</name>
</gene>
<comment type="caution">
    <text evidence="9">The sequence shown here is derived from an EMBL/GenBank/DDBJ whole genome shotgun (WGS) entry which is preliminary data.</text>
</comment>
<dbReference type="GO" id="GO:0008270">
    <property type="term" value="F:zinc ion binding"/>
    <property type="evidence" value="ECO:0007669"/>
    <property type="project" value="InterPro"/>
</dbReference>
<keyword evidence="2 7" id="KW-0489">Methyltransferase</keyword>
<dbReference type="SUPFAM" id="SSF82282">
    <property type="entry name" value="Homocysteine S-methyltransferase"/>
    <property type="match status" value="1"/>
</dbReference>
<sequence length="345" mass="38436">MATLKKTSAKTGLLERLQKGVVLGAEGYLFELERRGLVKAGAYVPEVVLDNPEAVKELHREFLHAGAEVMVAFTYYAHRDKLRLIGREGDLEPLNMTALRLAKEVAAEGEDVLVAGNICNTWVYDVNDKVRTAKIVREMYEEQIGWAAKAGVDLIIAETLTYLEEALIALDVIKKYNLPSVITFATLNTEKSQDGYDWIEACKMLEAKGADVVGFNCTQGPTTLMPLMKKLRSSVKCHVACQPVPFNTTAQCHSFQKLVNRDGRNAFPIALEEHLLTRFHLADFARQAKEIGVNYIGICCGGAPYHVREMAEALGRTVPASKYSADLNGHFCFNVNRIILFNIYY</sequence>
<dbReference type="EMBL" id="JAKKPZ010000218">
    <property type="protein sequence ID" value="KAI1698441.1"/>
    <property type="molecule type" value="Genomic_DNA"/>
</dbReference>
<name>A0AAD4ML85_9BILA</name>
<dbReference type="InterPro" id="IPR017226">
    <property type="entry name" value="BHMT-like"/>
</dbReference>
<dbReference type="PIRSF" id="PIRSF037505">
    <property type="entry name" value="Betaine_HMT"/>
    <property type="match status" value="1"/>
</dbReference>
<dbReference type="InterPro" id="IPR036589">
    <property type="entry name" value="HCY_dom_sf"/>
</dbReference>
<protein>
    <submittedName>
        <fullName evidence="9">Homocysteine s-methyltransferase domain-containing protein</fullName>
    </submittedName>
</protein>
<proteinExistence type="predicted"/>
<evidence type="ECO:0000256" key="6">
    <source>
        <dbReference type="PIRSR" id="PIRSR037505-2"/>
    </source>
</evidence>
<feature type="binding site" evidence="6 7">
    <location>
        <position position="217"/>
    </location>
    <ligand>
        <name>Zn(2+)</name>
        <dbReference type="ChEBI" id="CHEBI:29105"/>
    </ligand>
</feature>
<evidence type="ECO:0000313" key="10">
    <source>
        <dbReference type="Proteomes" id="UP001201812"/>
    </source>
</evidence>
<dbReference type="AlphaFoldDB" id="A0AAD4ML85"/>